<name>A0AAU9G9H1_DROMD</name>
<evidence type="ECO:0000256" key="1">
    <source>
        <dbReference type="SAM" id="SignalP"/>
    </source>
</evidence>
<organism evidence="2 3">
    <name type="scientific">Drosophila madeirensis</name>
    <name type="common">Fruit fly</name>
    <dbReference type="NCBI Taxonomy" id="30013"/>
    <lineage>
        <taxon>Eukaryota</taxon>
        <taxon>Metazoa</taxon>
        <taxon>Ecdysozoa</taxon>
        <taxon>Arthropoda</taxon>
        <taxon>Hexapoda</taxon>
        <taxon>Insecta</taxon>
        <taxon>Pterygota</taxon>
        <taxon>Neoptera</taxon>
        <taxon>Endopterygota</taxon>
        <taxon>Diptera</taxon>
        <taxon>Brachycera</taxon>
        <taxon>Muscomorpha</taxon>
        <taxon>Ephydroidea</taxon>
        <taxon>Drosophilidae</taxon>
        <taxon>Drosophila</taxon>
        <taxon>Sophophora</taxon>
    </lineage>
</organism>
<gene>
    <name evidence="2" type="ORF">DMAD_03521</name>
</gene>
<feature type="chain" id="PRO_5043314137" description="Single domain-containing protein" evidence="1">
    <location>
        <begin position="19"/>
        <end position="102"/>
    </location>
</feature>
<evidence type="ECO:0000313" key="3">
    <source>
        <dbReference type="Proteomes" id="UP001500889"/>
    </source>
</evidence>
<protein>
    <recommendedName>
        <fullName evidence="4">Single domain-containing protein</fullName>
    </recommendedName>
</protein>
<proteinExistence type="predicted"/>
<accession>A0AAU9G9H1</accession>
<reference evidence="2 3" key="1">
    <citation type="submission" date="2024-02" db="EMBL/GenBank/DDBJ databases">
        <title>A chromosome-level genome assembly of Drosophila madeirensis, a fruit fly species endemic to Madeira island.</title>
        <authorList>
            <person name="Tomihara K."/>
            <person name="Llopart A."/>
            <person name="Yamamoto D."/>
        </authorList>
    </citation>
    <scope>NUCLEOTIDE SEQUENCE [LARGE SCALE GENOMIC DNA]</scope>
    <source>
        <strain evidence="2 3">RF1</strain>
    </source>
</reference>
<dbReference type="AlphaFoldDB" id="A0AAU9G9H1"/>
<keyword evidence="3" id="KW-1185">Reference proteome</keyword>
<dbReference type="EMBL" id="AP029267">
    <property type="protein sequence ID" value="BFG04588.1"/>
    <property type="molecule type" value="Genomic_DNA"/>
</dbReference>
<dbReference type="Proteomes" id="UP001500889">
    <property type="component" value="Chromosome E"/>
</dbReference>
<keyword evidence="1" id="KW-0732">Signal</keyword>
<evidence type="ECO:0000313" key="2">
    <source>
        <dbReference type="EMBL" id="BFG04588.1"/>
    </source>
</evidence>
<evidence type="ECO:0008006" key="4">
    <source>
        <dbReference type="Google" id="ProtNLM"/>
    </source>
</evidence>
<feature type="signal peptide" evidence="1">
    <location>
        <begin position="1"/>
        <end position="18"/>
    </location>
</feature>
<sequence>MKLNLILMGLMLIPWGNSLVHWKKLEPGANGGCKGTKGVLKVGQTEEDPLVCGVLHCSDNAGNAFIHYCQIPITVALCPGKGVTSEIMFPDCCWICTTFKNC</sequence>